<gene>
    <name evidence="2" type="ORF">RESH_03238</name>
</gene>
<dbReference type="PATRIC" id="fig|1263868.3.peg.3501"/>
<keyword evidence="1" id="KW-0472">Membrane</keyword>
<protein>
    <submittedName>
        <fullName evidence="2">Membrane protein</fullName>
    </submittedName>
</protein>
<dbReference type="Proteomes" id="UP000011996">
    <property type="component" value="Unassembled WGS sequence"/>
</dbReference>
<keyword evidence="1" id="KW-0812">Transmembrane</keyword>
<dbReference type="AlphaFoldDB" id="M5SEU0"/>
<sequence length="100" mass="11020">MLLIVILALIATTAFYRQALARHVHPGNAASVPFVAAGLFLIAGYCTSFALNKFAEWTDAAPTTVRIMALMANLFLMLAYLLLIRRNWLALTTESHTDSH</sequence>
<evidence type="ECO:0000256" key="1">
    <source>
        <dbReference type="SAM" id="Phobius"/>
    </source>
</evidence>
<dbReference type="STRING" id="1263868.RESH_03238"/>
<accession>M5SEU0</accession>
<organism evidence="2 3">
    <name type="scientific">Rhodopirellula europaea SH398</name>
    <dbReference type="NCBI Taxonomy" id="1263868"/>
    <lineage>
        <taxon>Bacteria</taxon>
        <taxon>Pseudomonadati</taxon>
        <taxon>Planctomycetota</taxon>
        <taxon>Planctomycetia</taxon>
        <taxon>Pirellulales</taxon>
        <taxon>Pirellulaceae</taxon>
        <taxon>Rhodopirellula</taxon>
    </lineage>
</organism>
<comment type="caution">
    <text evidence="2">The sequence shown here is derived from an EMBL/GenBank/DDBJ whole genome shotgun (WGS) entry which is preliminary data.</text>
</comment>
<keyword evidence="1" id="KW-1133">Transmembrane helix</keyword>
<dbReference type="EMBL" id="ANOF01000099">
    <property type="protein sequence ID" value="EMI26202.1"/>
    <property type="molecule type" value="Genomic_DNA"/>
</dbReference>
<reference evidence="2 3" key="1">
    <citation type="journal article" date="2013" name="Mar. Genomics">
        <title>Expression of sulfatases in Rhodopirellula baltica and the diversity of sulfatases in the genus Rhodopirellula.</title>
        <authorList>
            <person name="Wegner C.E."/>
            <person name="Richter-Heitmann T."/>
            <person name="Klindworth A."/>
            <person name="Klockow C."/>
            <person name="Richter M."/>
            <person name="Achstetter T."/>
            <person name="Glockner F.O."/>
            <person name="Harder J."/>
        </authorList>
    </citation>
    <scope>NUCLEOTIDE SEQUENCE [LARGE SCALE GENOMIC DNA]</scope>
    <source>
        <strain evidence="2 3">SH398</strain>
    </source>
</reference>
<feature type="transmembrane region" description="Helical" evidence="1">
    <location>
        <begin position="63"/>
        <end position="83"/>
    </location>
</feature>
<feature type="transmembrane region" description="Helical" evidence="1">
    <location>
        <begin position="31"/>
        <end position="51"/>
    </location>
</feature>
<evidence type="ECO:0000313" key="2">
    <source>
        <dbReference type="EMBL" id="EMI26202.1"/>
    </source>
</evidence>
<name>M5SEU0_9BACT</name>
<proteinExistence type="predicted"/>
<evidence type="ECO:0000313" key="3">
    <source>
        <dbReference type="Proteomes" id="UP000011996"/>
    </source>
</evidence>